<evidence type="ECO:0000256" key="2">
    <source>
        <dbReference type="SAM" id="MobiDB-lite"/>
    </source>
</evidence>
<dbReference type="EMBL" id="WSQA01000007">
    <property type="protein sequence ID" value="MVZ62528.1"/>
    <property type="molecule type" value="Genomic_DNA"/>
</dbReference>
<comment type="similarity">
    <text evidence="1">Belongs to the prokaryotic/mitochondrial release factor family.</text>
</comment>
<gene>
    <name evidence="4" type="ORF">GQF63_10875</name>
</gene>
<protein>
    <submittedName>
        <fullName evidence="4">Peptide chain release factor H</fullName>
    </submittedName>
</protein>
<dbReference type="Proteomes" id="UP000435036">
    <property type="component" value="Unassembled WGS sequence"/>
</dbReference>
<comment type="caution">
    <text evidence="4">The sequence shown here is derived from an EMBL/GenBank/DDBJ whole genome shotgun (WGS) entry which is preliminary data.</text>
</comment>
<dbReference type="Gene3D" id="3.30.70.1660">
    <property type="match status" value="1"/>
</dbReference>
<dbReference type="InterPro" id="IPR045853">
    <property type="entry name" value="Pep_chain_release_fac_I_sf"/>
</dbReference>
<dbReference type="InterPro" id="IPR017509">
    <property type="entry name" value="PrfH"/>
</dbReference>
<dbReference type="OrthoDB" id="9815709at2"/>
<dbReference type="SUPFAM" id="SSF75620">
    <property type="entry name" value="Release factor"/>
    <property type="match status" value="1"/>
</dbReference>
<feature type="compositionally biased region" description="Basic and acidic residues" evidence="2">
    <location>
        <begin position="192"/>
        <end position="208"/>
    </location>
</feature>
<dbReference type="GO" id="GO:0003747">
    <property type="term" value="F:translation release factor activity"/>
    <property type="evidence" value="ECO:0007669"/>
    <property type="project" value="InterPro"/>
</dbReference>
<dbReference type="PROSITE" id="PS00745">
    <property type="entry name" value="RF_PROK_I"/>
    <property type="match status" value="1"/>
</dbReference>
<dbReference type="NCBIfam" id="TIGR03072">
    <property type="entry name" value="release_prfH"/>
    <property type="match status" value="1"/>
</dbReference>
<dbReference type="InterPro" id="IPR000352">
    <property type="entry name" value="Pep_chain_release_fac_I"/>
</dbReference>
<dbReference type="PANTHER" id="PTHR43804">
    <property type="entry name" value="LD18447P"/>
    <property type="match status" value="1"/>
</dbReference>
<dbReference type="Pfam" id="PF00472">
    <property type="entry name" value="RF-1"/>
    <property type="match status" value="1"/>
</dbReference>
<evidence type="ECO:0000259" key="3">
    <source>
        <dbReference type="PROSITE" id="PS00745"/>
    </source>
</evidence>
<organism evidence="4 5">
    <name type="scientific">Sphingobacterium humi</name>
    <dbReference type="NCBI Taxonomy" id="1796905"/>
    <lineage>
        <taxon>Bacteria</taxon>
        <taxon>Pseudomonadati</taxon>
        <taxon>Bacteroidota</taxon>
        <taxon>Sphingobacteriia</taxon>
        <taxon>Sphingobacteriales</taxon>
        <taxon>Sphingobacteriaceae</taxon>
        <taxon>Sphingobacterium</taxon>
    </lineage>
</organism>
<evidence type="ECO:0000256" key="1">
    <source>
        <dbReference type="ARBA" id="ARBA00010835"/>
    </source>
</evidence>
<name>A0A6N8L2Z7_9SPHI</name>
<dbReference type="Gene3D" id="3.30.160.20">
    <property type="match status" value="1"/>
</dbReference>
<evidence type="ECO:0000313" key="5">
    <source>
        <dbReference type="Proteomes" id="UP000435036"/>
    </source>
</evidence>
<dbReference type="PANTHER" id="PTHR43804:SF9">
    <property type="entry name" value="PEPTIDE CHAIN RELEASE FACTOR HOMOLOG-RELATED"/>
    <property type="match status" value="1"/>
</dbReference>
<keyword evidence="5" id="KW-1185">Reference proteome</keyword>
<accession>A0A6N8L2Z7</accession>
<evidence type="ECO:0000313" key="4">
    <source>
        <dbReference type="EMBL" id="MVZ62528.1"/>
    </source>
</evidence>
<feature type="domain" description="Prokaryotic-type class I peptide chain release factors" evidence="3">
    <location>
        <begin position="117"/>
        <end position="133"/>
    </location>
</feature>
<dbReference type="AlphaFoldDB" id="A0A6N8L2Z7"/>
<dbReference type="RefSeq" id="WP_160369257.1">
    <property type="nucleotide sequence ID" value="NZ_WSQA01000007.1"/>
</dbReference>
<dbReference type="InterPro" id="IPR050057">
    <property type="entry name" value="Prokaryotic/Mito_RF"/>
</dbReference>
<reference evidence="4 5" key="1">
    <citation type="submission" date="2019-12" db="EMBL/GenBank/DDBJ databases">
        <authorList>
            <person name="Dong K."/>
        </authorList>
    </citation>
    <scope>NUCLEOTIDE SEQUENCE [LARGE SCALE GENOMIC DNA]</scope>
    <source>
        <strain evidence="4 5">JCM 31225</strain>
    </source>
</reference>
<proteinExistence type="inferred from homology"/>
<feature type="region of interest" description="Disordered" evidence="2">
    <location>
        <begin position="186"/>
        <end position="208"/>
    </location>
</feature>
<sequence length="208" mass="23575">MKKTIEISAGRGPKECNYAVEQVFKRLQAEASERGISVQMLSQLMQDGLPSSIRCELHGPDVAAFCQQWVGSILWICASPFRPNHARKNWFVAVHALESSPERLKFSEKDVEFQTMRSGGAGGQHVNKVSSAVRAIHKPSGLMVQVMDSRSQLQNKQLALQRLQEKIAAGFDEDKLELKRKQWEQQVQLDRGNPKRTFEGLRFKEKGR</sequence>